<evidence type="ECO:0000256" key="3">
    <source>
        <dbReference type="ARBA" id="ARBA00004496"/>
    </source>
</evidence>
<dbReference type="Gene3D" id="3.30.70.260">
    <property type="match status" value="1"/>
</dbReference>
<dbReference type="EC" id="4.2.1.51" evidence="6"/>
<evidence type="ECO:0000259" key="22">
    <source>
        <dbReference type="PROSITE" id="PS51671"/>
    </source>
</evidence>
<dbReference type="CDD" id="cd04905">
    <property type="entry name" value="ACT_CM-PDT"/>
    <property type="match status" value="1"/>
</dbReference>
<dbReference type="PANTHER" id="PTHR21022">
    <property type="entry name" value="PREPHENATE DEHYDRATASE P PROTEIN"/>
    <property type="match status" value="1"/>
</dbReference>
<name>A0AB73T9C1_9FIRM</name>
<dbReference type="PROSITE" id="PS51171">
    <property type="entry name" value="PREPHENATE_DEHYDR_3"/>
    <property type="match status" value="1"/>
</dbReference>
<dbReference type="InterPro" id="IPR045865">
    <property type="entry name" value="ACT-like_dom_sf"/>
</dbReference>
<evidence type="ECO:0000256" key="9">
    <source>
        <dbReference type="ARBA" id="ARBA00022490"/>
    </source>
</evidence>
<keyword evidence="10" id="KW-0028">Amino-acid biosynthesis</keyword>
<dbReference type="AlphaFoldDB" id="A0AB73T9C1"/>
<evidence type="ECO:0000256" key="4">
    <source>
        <dbReference type="ARBA" id="ARBA00004741"/>
    </source>
</evidence>
<dbReference type="SMART" id="SM00830">
    <property type="entry name" value="CM_2"/>
    <property type="match status" value="1"/>
</dbReference>
<keyword evidence="12" id="KW-0584">Phenylalanine biosynthesis</keyword>
<evidence type="ECO:0000256" key="15">
    <source>
        <dbReference type="ARBA" id="ARBA00023268"/>
    </source>
</evidence>
<comment type="pathway">
    <text evidence="5">Metabolic intermediate biosynthesis; prephenate biosynthesis; prephenate from chorismate: step 1/1.</text>
</comment>
<dbReference type="SUPFAM" id="SSF48600">
    <property type="entry name" value="Chorismate mutase II"/>
    <property type="match status" value="1"/>
</dbReference>
<evidence type="ECO:0000256" key="18">
    <source>
        <dbReference type="ARBA" id="ARBA00047848"/>
    </source>
</evidence>
<dbReference type="CDD" id="cd13631">
    <property type="entry name" value="PBP2_Ct-PDT_like"/>
    <property type="match status" value="1"/>
</dbReference>
<dbReference type="EMBL" id="QGGY01000001">
    <property type="protein sequence ID" value="PWJ78729.1"/>
    <property type="molecule type" value="Genomic_DNA"/>
</dbReference>
<keyword evidence="11" id="KW-0057">Aromatic amino acid biosynthesis</keyword>
<evidence type="ECO:0000256" key="2">
    <source>
        <dbReference type="ARBA" id="ARBA00002364"/>
    </source>
</evidence>
<comment type="catalytic activity">
    <reaction evidence="1">
        <text>chorismate = prephenate</text>
        <dbReference type="Rhea" id="RHEA:13897"/>
        <dbReference type="ChEBI" id="CHEBI:29748"/>
        <dbReference type="ChEBI" id="CHEBI:29934"/>
        <dbReference type="EC" id="5.4.99.5"/>
    </reaction>
</comment>
<comment type="function">
    <text evidence="2">Catalyzes the Claisen rearrangement of chorismate to prephenate and the decarboxylation/dehydration of prephenate to phenylpyruvate.</text>
</comment>
<feature type="domain" description="ACT" evidence="22">
    <location>
        <begin position="300"/>
        <end position="376"/>
    </location>
</feature>
<feature type="site" description="Essential for prephenate dehydratase activity" evidence="19">
    <location>
        <position position="281"/>
    </location>
</feature>
<evidence type="ECO:0000256" key="14">
    <source>
        <dbReference type="ARBA" id="ARBA00023239"/>
    </source>
</evidence>
<keyword evidence="15" id="KW-0511">Multifunctional enzyme</keyword>
<protein>
    <recommendedName>
        <fullName evidence="7">Bifunctional chorismate mutase/prephenate dehydratase</fullName>
        <ecNumber evidence="6">4.2.1.51</ecNumber>
    </recommendedName>
    <alternativeName>
        <fullName evidence="17">Chorismate mutase-prephenate dehydratase</fullName>
    </alternativeName>
    <alternativeName>
        <fullName evidence="8">Prephenate dehydratase</fullName>
    </alternativeName>
    <alternativeName>
        <fullName evidence="16">p-protein</fullName>
    </alternativeName>
</protein>
<evidence type="ECO:0000256" key="5">
    <source>
        <dbReference type="ARBA" id="ARBA00004817"/>
    </source>
</evidence>
<dbReference type="Proteomes" id="UP000245412">
    <property type="component" value="Unassembled WGS sequence"/>
</dbReference>
<proteinExistence type="predicted"/>
<evidence type="ECO:0000256" key="17">
    <source>
        <dbReference type="ARBA" id="ARBA00031520"/>
    </source>
</evidence>
<dbReference type="RefSeq" id="WP_109624179.1">
    <property type="nucleotide sequence ID" value="NZ_JANKBI010000001.1"/>
</dbReference>
<evidence type="ECO:0000256" key="10">
    <source>
        <dbReference type="ARBA" id="ARBA00022605"/>
    </source>
</evidence>
<gene>
    <name evidence="23" type="ORF">C7383_10197</name>
</gene>
<dbReference type="InterPro" id="IPR002701">
    <property type="entry name" value="CM_II_prokaryot"/>
</dbReference>
<reference evidence="23 24" key="1">
    <citation type="submission" date="2018-05" db="EMBL/GenBank/DDBJ databases">
        <authorList>
            <person name="Goeker M."/>
            <person name="Huntemann M."/>
            <person name="Clum A."/>
            <person name="Pillay M."/>
            <person name="Palaniappan K."/>
            <person name="Varghese N."/>
            <person name="Mikhailova N."/>
            <person name="Stamatis D."/>
            <person name="Reddy T."/>
            <person name="Daum C."/>
            <person name="Shapiro N."/>
            <person name="Ivanova N."/>
            <person name="Kyrpides N."/>
            <person name="Woyke T."/>
        </authorList>
    </citation>
    <scope>NUCLEOTIDE SEQUENCE [LARGE SCALE GENOMIC DNA]</scope>
    <source>
        <strain evidence="23 24">DSM 26524</strain>
    </source>
</reference>
<dbReference type="Pfam" id="PF00800">
    <property type="entry name" value="PDT"/>
    <property type="match status" value="1"/>
</dbReference>
<accession>A0AB73T9C1</accession>
<dbReference type="SUPFAM" id="SSF53850">
    <property type="entry name" value="Periplasmic binding protein-like II"/>
    <property type="match status" value="1"/>
</dbReference>
<keyword evidence="13" id="KW-0413">Isomerase</keyword>
<dbReference type="InterPro" id="IPR018528">
    <property type="entry name" value="Preph_deHydtase_CS"/>
</dbReference>
<dbReference type="InterPro" id="IPR008242">
    <property type="entry name" value="Chor_mutase/pphenate_deHydtase"/>
</dbReference>
<dbReference type="PROSITE" id="PS51671">
    <property type="entry name" value="ACT"/>
    <property type="match status" value="1"/>
</dbReference>
<dbReference type="GO" id="GO:0005737">
    <property type="term" value="C:cytoplasm"/>
    <property type="evidence" value="ECO:0007669"/>
    <property type="project" value="UniProtKB-SubCell"/>
</dbReference>
<evidence type="ECO:0000256" key="6">
    <source>
        <dbReference type="ARBA" id="ARBA00013147"/>
    </source>
</evidence>
<feature type="domain" description="Chorismate mutase" evidence="20">
    <location>
        <begin position="1"/>
        <end position="88"/>
    </location>
</feature>
<dbReference type="NCBIfam" id="NF008865">
    <property type="entry name" value="PRK11898.1"/>
    <property type="match status" value="1"/>
</dbReference>
<evidence type="ECO:0000259" key="21">
    <source>
        <dbReference type="PROSITE" id="PS51171"/>
    </source>
</evidence>
<evidence type="ECO:0000256" key="7">
    <source>
        <dbReference type="ARBA" id="ARBA00014401"/>
    </source>
</evidence>
<dbReference type="PANTHER" id="PTHR21022:SF19">
    <property type="entry name" value="PREPHENATE DEHYDRATASE-RELATED"/>
    <property type="match status" value="1"/>
</dbReference>
<dbReference type="InterPro" id="IPR036979">
    <property type="entry name" value="CM_dom_sf"/>
</dbReference>
<keyword evidence="24" id="KW-1185">Reference proteome</keyword>
<evidence type="ECO:0000313" key="24">
    <source>
        <dbReference type="Proteomes" id="UP000245412"/>
    </source>
</evidence>
<dbReference type="SUPFAM" id="SSF55021">
    <property type="entry name" value="ACT-like"/>
    <property type="match status" value="1"/>
</dbReference>
<evidence type="ECO:0000313" key="23">
    <source>
        <dbReference type="EMBL" id="PWJ78729.1"/>
    </source>
</evidence>
<comment type="subcellular location">
    <subcellularLocation>
        <location evidence="3">Cytoplasm</location>
    </subcellularLocation>
</comment>
<keyword evidence="9" id="KW-0963">Cytoplasm</keyword>
<evidence type="ECO:0000256" key="1">
    <source>
        <dbReference type="ARBA" id="ARBA00000824"/>
    </source>
</evidence>
<dbReference type="InterPro" id="IPR036263">
    <property type="entry name" value="Chorismate_II_sf"/>
</dbReference>
<comment type="catalytic activity">
    <reaction evidence="18">
        <text>prephenate + H(+) = 3-phenylpyruvate + CO2 + H2O</text>
        <dbReference type="Rhea" id="RHEA:21648"/>
        <dbReference type="ChEBI" id="CHEBI:15377"/>
        <dbReference type="ChEBI" id="CHEBI:15378"/>
        <dbReference type="ChEBI" id="CHEBI:16526"/>
        <dbReference type="ChEBI" id="CHEBI:18005"/>
        <dbReference type="ChEBI" id="CHEBI:29934"/>
        <dbReference type="EC" id="4.2.1.51"/>
    </reaction>
</comment>
<sequence length="376" mass="42447">MADLKDLREKIDAIDKEIVRLFEERMDISRQVAEYKIGAGRKVFDKEREKAKIEAVKAMAHNEFNRHGVEELFAQIMAMSRKLQYQLLAKNGVAGRLPFISVEEIEKAGVRVVFQGVEGAYSQLAMKQYFGDGISSFHVETWRDAMEAIAEGSADFAVLPIENSTAGSVNDMYDLLVEFENYIVGEQIIKCEQTLLGLPGADTAHIKTVYSHPQGLMQCRRYLEGHREWKQVPLENTAVAAKKVSEEKDMSQAAIASTYAGELFGLSVLAEGIYNEKANSTRFIIVTNQRIFREDAGKISICFELPHTSGSLYNMLSHFIYNNVNMTNIESRPIPGRAWEYRFFIDFEGNLNDGAVKNALRGIREEAITMKILGNY</sequence>
<dbReference type="GO" id="GO:0004106">
    <property type="term" value="F:chorismate mutase activity"/>
    <property type="evidence" value="ECO:0007669"/>
    <property type="project" value="UniProtKB-EC"/>
</dbReference>
<feature type="domain" description="Prephenate dehydratase" evidence="21">
    <location>
        <begin position="111"/>
        <end position="288"/>
    </location>
</feature>
<evidence type="ECO:0000256" key="11">
    <source>
        <dbReference type="ARBA" id="ARBA00023141"/>
    </source>
</evidence>
<organism evidence="23 24">
    <name type="scientific">Murimonas intestini</name>
    <dbReference type="NCBI Taxonomy" id="1337051"/>
    <lineage>
        <taxon>Bacteria</taxon>
        <taxon>Bacillati</taxon>
        <taxon>Bacillota</taxon>
        <taxon>Clostridia</taxon>
        <taxon>Lachnospirales</taxon>
        <taxon>Lachnospiraceae</taxon>
        <taxon>Murimonas</taxon>
    </lineage>
</organism>
<dbReference type="InterPro" id="IPR002912">
    <property type="entry name" value="ACT_dom"/>
</dbReference>
<evidence type="ECO:0000256" key="12">
    <source>
        <dbReference type="ARBA" id="ARBA00023222"/>
    </source>
</evidence>
<keyword evidence="14" id="KW-0456">Lyase</keyword>
<dbReference type="Pfam" id="PF01817">
    <property type="entry name" value="CM_2"/>
    <property type="match status" value="1"/>
</dbReference>
<dbReference type="PROSITE" id="PS00857">
    <property type="entry name" value="PREPHENATE_DEHYDR_1"/>
    <property type="match status" value="1"/>
</dbReference>
<evidence type="ECO:0000259" key="20">
    <source>
        <dbReference type="PROSITE" id="PS51168"/>
    </source>
</evidence>
<dbReference type="InterPro" id="IPR001086">
    <property type="entry name" value="Preph_deHydtase"/>
</dbReference>
<dbReference type="GO" id="GO:0046417">
    <property type="term" value="P:chorismate metabolic process"/>
    <property type="evidence" value="ECO:0007669"/>
    <property type="project" value="InterPro"/>
</dbReference>
<dbReference type="Gene3D" id="1.20.59.10">
    <property type="entry name" value="Chorismate mutase"/>
    <property type="match status" value="1"/>
</dbReference>
<dbReference type="GO" id="GO:0004664">
    <property type="term" value="F:prephenate dehydratase activity"/>
    <property type="evidence" value="ECO:0007669"/>
    <property type="project" value="UniProtKB-EC"/>
</dbReference>
<comment type="pathway">
    <text evidence="4">Amino-acid biosynthesis; L-phenylalanine biosynthesis; phenylpyruvate from prephenate: step 1/1.</text>
</comment>
<evidence type="ECO:0000256" key="13">
    <source>
        <dbReference type="ARBA" id="ARBA00023235"/>
    </source>
</evidence>
<dbReference type="PIRSF" id="PIRSF001500">
    <property type="entry name" value="Chor_mut_pdt_Ppr"/>
    <property type="match status" value="1"/>
</dbReference>
<evidence type="ECO:0000256" key="16">
    <source>
        <dbReference type="ARBA" id="ARBA00031175"/>
    </source>
</evidence>
<dbReference type="GO" id="GO:0009094">
    <property type="term" value="P:L-phenylalanine biosynthetic process"/>
    <property type="evidence" value="ECO:0007669"/>
    <property type="project" value="UniProtKB-KW"/>
</dbReference>
<dbReference type="Gene3D" id="3.40.190.10">
    <property type="entry name" value="Periplasmic binding protein-like II"/>
    <property type="match status" value="2"/>
</dbReference>
<evidence type="ECO:0000256" key="19">
    <source>
        <dbReference type="PIRSR" id="PIRSR001500-2"/>
    </source>
</evidence>
<dbReference type="PROSITE" id="PS51168">
    <property type="entry name" value="CHORISMATE_MUT_2"/>
    <property type="match status" value="1"/>
</dbReference>
<comment type="caution">
    <text evidence="23">The sequence shown here is derived from an EMBL/GenBank/DDBJ whole genome shotgun (WGS) entry which is preliminary data.</text>
</comment>
<evidence type="ECO:0000256" key="8">
    <source>
        <dbReference type="ARBA" id="ARBA00021872"/>
    </source>
</evidence>